<dbReference type="InterPro" id="IPR008868">
    <property type="entry name" value="TniB"/>
</dbReference>
<organism evidence="1 2">
    <name type="scientific">Floridaenema evergladense BLCC-F167</name>
    <dbReference type="NCBI Taxonomy" id="3153639"/>
    <lineage>
        <taxon>Bacteria</taxon>
        <taxon>Bacillati</taxon>
        <taxon>Cyanobacteriota</taxon>
        <taxon>Cyanophyceae</taxon>
        <taxon>Oscillatoriophycideae</taxon>
        <taxon>Aerosakkonematales</taxon>
        <taxon>Aerosakkonemataceae</taxon>
        <taxon>Floridanema</taxon>
        <taxon>Floridanema evergladense</taxon>
    </lineage>
</organism>
<gene>
    <name evidence="1" type="ORF">ACE1CA_10760</name>
</gene>
<dbReference type="InterPro" id="IPR027417">
    <property type="entry name" value="P-loop_NTPase"/>
</dbReference>
<name>A0ABV4WIV4_9CYAN</name>
<dbReference type="PANTHER" id="PTHR35894">
    <property type="entry name" value="GENERAL SECRETION PATHWAY PROTEIN A-RELATED"/>
    <property type="match status" value="1"/>
</dbReference>
<reference evidence="1 2" key="1">
    <citation type="submission" date="2024-09" db="EMBL/GenBank/DDBJ databases">
        <title>Floridaenema gen nov. (Aerosakkonemataceae, Aerosakkonematales ord. nov., Cyanobacteria) from benthic tropical and subtropical fresh waters, with the description of four new species.</title>
        <authorList>
            <person name="Moretto J.A."/>
            <person name="Berthold D.E."/>
            <person name="Lefler F.W."/>
            <person name="Huang I.-S."/>
            <person name="Laughinghouse H. IV."/>
        </authorList>
    </citation>
    <scope>NUCLEOTIDE SEQUENCE [LARGE SCALE GENOMIC DNA]</scope>
    <source>
        <strain evidence="1 2">BLCC-F167</strain>
    </source>
</reference>
<dbReference type="SUPFAM" id="SSF52540">
    <property type="entry name" value="P-loop containing nucleoside triphosphate hydrolases"/>
    <property type="match status" value="1"/>
</dbReference>
<evidence type="ECO:0000313" key="2">
    <source>
        <dbReference type="Proteomes" id="UP001576780"/>
    </source>
</evidence>
<protein>
    <submittedName>
        <fullName evidence="1">TniB family NTP-binding protein</fullName>
    </submittedName>
</protein>
<comment type="caution">
    <text evidence="1">The sequence shown here is derived from an EMBL/GenBank/DDBJ whole genome shotgun (WGS) entry which is preliminary data.</text>
</comment>
<dbReference type="Proteomes" id="UP001576780">
    <property type="component" value="Unassembled WGS sequence"/>
</dbReference>
<proteinExistence type="predicted"/>
<keyword evidence="2" id="KW-1185">Reference proteome</keyword>
<dbReference type="InterPro" id="IPR052026">
    <property type="entry name" value="ExeA_AAA_ATPase_DNA-bind"/>
</dbReference>
<dbReference type="Pfam" id="PF05621">
    <property type="entry name" value="TniB"/>
    <property type="match status" value="1"/>
</dbReference>
<dbReference type="Gene3D" id="3.40.50.300">
    <property type="entry name" value="P-loop containing nucleotide triphosphate hydrolases"/>
    <property type="match status" value="1"/>
</dbReference>
<accession>A0ABV4WIV4</accession>
<dbReference type="PANTHER" id="PTHR35894:SF1">
    <property type="entry name" value="PHOSPHORIBULOKINASE _ URIDINE KINASE FAMILY"/>
    <property type="match status" value="1"/>
</dbReference>
<dbReference type="EMBL" id="JBHFNT010000080">
    <property type="protein sequence ID" value="MFB2835002.1"/>
    <property type="molecule type" value="Genomic_DNA"/>
</dbReference>
<dbReference type="RefSeq" id="WP_413277429.1">
    <property type="nucleotide sequence ID" value="NZ_JBHFNT010000080.1"/>
</dbReference>
<sequence length="277" mass="32082">MTDELQRWVQSLWGEEPIPKEIKSEIERLIAAKVIELDHFQKIHQWLDTLRLTKQCGRIIAPPRTGKSVTCDVYRLLNKPKKRPGRRDLVPVLYMQAPGDCSAGELLTLILELLGYDETSGNLSQLRRRALRLIKEAKVEIIIIDEANFLTLKTFSEIARIYDLYKISIVLVGTDSLDSLIKREEYIHDRFIECYHLKVLSENQFPQVVEIWEEQIVNLPVPSNLTKKETLMPLYQKTGGKIGLLDRVVRKAGLLSLRKGLNHINKQTLDEVLEWFE</sequence>
<evidence type="ECO:0000313" key="1">
    <source>
        <dbReference type="EMBL" id="MFB2835002.1"/>
    </source>
</evidence>